<evidence type="ECO:0000313" key="3">
    <source>
        <dbReference type="EMBL" id="KIX05553.1"/>
    </source>
</evidence>
<dbReference type="PRINTS" id="PR01217">
    <property type="entry name" value="PRICHEXTENSN"/>
</dbReference>
<feature type="region of interest" description="Disordered" evidence="2">
    <location>
        <begin position="856"/>
        <end position="922"/>
    </location>
</feature>
<evidence type="ECO:0000256" key="2">
    <source>
        <dbReference type="SAM" id="MobiDB-lite"/>
    </source>
</evidence>
<dbReference type="Proteomes" id="UP000053617">
    <property type="component" value="Unassembled WGS sequence"/>
</dbReference>
<dbReference type="PANTHER" id="PTHR15398">
    <property type="entry name" value="BROMODOMAIN-CONTAINING PROTEIN 8"/>
    <property type="match status" value="1"/>
</dbReference>
<feature type="compositionally biased region" description="Low complexity" evidence="2">
    <location>
        <begin position="188"/>
        <end position="200"/>
    </location>
</feature>
<organism evidence="3 4">
    <name type="scientific">Rhinocladiella mackenziei CBS 650.93</name>
    <dbReference type="NCBI Taxonomy" id="1442369"/>
    <lineage>
        <taxon>Eukaryota</taxon>
        <taxon>Fungi</taxon>
        <taxon>Dikarya</taxon>
        <taxon>Ascomycota</taxon>
        <taxon>Pezizomycotina</taxon>
        <taxon>Eurotiomycetes</taxon>
        <taxon>Chaetothyriomycetidae</taxon>
        <taxon>Chaetothyriales</taxon>
        <taxon>Herpotrichiellaceae</taxon>
        <taxon>Rhinocladiella</taxon>
    </lineage>
</organism>
<evidence type="ECO:0000256" key="1">
    <source>
        <dbReference type="ARBA" id="ARBA00023117"/>
    </source>
</evidence>
<dbReference type="AlphaFoldDB" id="A0A0D2H577"/>
<dbReference type="InterPro" id="IPR036427">
    <property type="entry name" value="Bromodomain-like_sf"/>
</dbReference>
<reference evidence="3 4" key="1">
    <citation type="submission" date="2015-01" db="EMBL/GenBank/DDBJ databases">
        <title>The Genome Sequence of Rhinocladiella mackenzie CBS 650.93.</title>
        <authorList>
            <consortium name="The Broad Institute Genomics Platform"/>
            <person name="Cuomo C."/>
            <person name="de Hoog S."/>
            <person name="Gorbushina A."/>
            <person name="Stielow B."/>
            <person name="Teixiera M."/>
            <person name="Abouelleil A."/>
            <person name="Chapman S.B."/>
            <person name="Priest M."/>
            <person name="Young S.K."/>
            <person name="Wortman J."/>
            <person name="Nusbaum C."/>
            <person name="Birren B."/>
        </authorList>
    </citation>
    <scope>NUCLEOTIDE SEQUENCE [LARGE SCALE GENOMIC DNA]</scope>
    <source>
        <strain evidence="3 4">CBS 650.93</strain>
    </source>
</reference>
<feature type="region of interest" description="Disordered" evidence="2">
    <location>
        <begin position="799"/>
        <end position="830"/>
    </location>
</feature>
<dbReference type="GeneID" id="25294496"/>
<feature type="region of interest" description="Disordered" evidence="2">
    <location>
        <begin position="143"/>
        <end position="636"/>
    </location>
</feature>
<dbReference type="EMBL" id="KN847478">
    <property type="protein sequence ID" value="KIX05553.1"/>
    <property type="molecule type" value="Genomic_DNA"/>
</dbReference>
<dbReference type="STRING" id="1442369.A0A0D2H577"/>
<dbReference type="SUPFAM" id="SSF47370">
    <property type="entry name" value="Bromodomain"/>
    <property type="match status" value="1"/>
</dbReference>
<proteinExistence type="predicted"/>
<feature type="compositionally biased region" description="Polar residues" evidence="2">
    <location>
        <begin position="228"/>
        <end position="246"/>
    </location>
</feature>
<feature type="compositionally biased region" description="Low complexity" evidence="2">
    <location>
        <begin position="866"/>
        <end position="891"/>
    </location>
</feature>
<feature type="compositionally biased region" description="Polar residues" evidence="2">
    <location>
        <begin position="599"/>
        <end position="610"/>
    </location>
</feature>
<accession>A0A0D2H577</accession>
<dbReference type="PANTHER" id="PTHR15398:SF4">
    <property type="entry name" value="BROMODOMAIN-CONTAINING PROTEIN 8 ISOFORM X1"/>
    <property type="match status" value="1"/>
</dbReference>
<evidence type="ECO:0000313" key="4">
    <source>
        <dbReference type="Proteomes" id="UP000053617"/>
    </source>
</evidence>
<feature type="compositionally biased region" description="Low complexity" evidence="2">
    <location>
        <begin position="393"/>
        <end position="414"/>
    </location>
</feature>
<protein>
    <submittedName>
        <fullName evidence="3">Rhinocladiella mackenziei CBS 650.93 unplaced genomic scaffold supercont1.4, whole genome shotgun sequence</fullName>
    </submittedName>
</protein>
<feature type="compositionally biased region" description="Polar residues" evidence="2">
    <location>
        <begin position="529"/>
        <end position="553"/>
    </location>
</feature>
<feature type="compositionally biased region" description="Basic residues" evidence="2">
    <location>
        <begin position="496"/>
        <end position="509"/>
    </location>
</feature>
<dbReference type="OrthoDB" id="21449at2759"/>
<feature type="region of interest" description="Disordered" evidence="2">
    <location>
        <begin position="72"/>
        <end position="103"/>
    </location>
</feature>
<gene>
    <name evidence="3" type="ORF">Z518_06425</name>
</gene>
<dbReference type="RefSeq" id="XP_013272689.1">
    <property type="nucleotide sequence ID" value="XM_013417235.1"/>
</dbReference>
<keyword evidence="4" id="KW-1185">Reference proteome</keyword>
<feature type="compositionally biased region" description="Basic and acidic residues" evidence="2">
    <location>
        <begin position="802"/>
        <end position="811"/>
    </location>
</feature>
<dbReference type="GO" id="GO:0006325">
    <property type="term" value="P:chromatin organization"/>
    <property type="evidence" value="ECO:0007669"/>
    <property type="project" value="UniProtKB-ARBA"/>
</dbReference>
<name>A0A0D2H577_9EURO</name>
<sequence length="922" mass="99771">MPSLKAYTPYETLAFCQSVARHGSDTAAFEDIATSLNANGLIRQSQTYDQTRLTANALRALYQDLLAEEKDEDIPKVNGDNVNPRKRKLSTSPAPSESDETDQKLLRSLIDKLYARFREQTIKEIREEEEAYRVLQAEISNLEKRDEDEQNQQDIAEKIKAPSQAGGEPQKTTDDGALNAPEPQTRPDAAAAQLHASLDASRTDTVAPGATVPTSADASASPSSVRSGQHQPVAASNSPAPSTPNIPSARPSAEPGQVRPSQPPSAPPQHQSPGAFHRTLPVPSPGRPNYGPINQQHFQPGPQGQPVPILPPISGMPHMPPPTEFPPQKRSSPASGQGRGSPIHMPPQQAYPGYPPYPQPPWSHQFPQQYPQPPPYPSPQFYMQSPPGPPGIPYQTSHHPSYSPYPQSAPIPYQSQPPPPHSWHPQPGQPYYGYHGSGTMTPVARSDSKQPPLRGRSSTPWKRRSELPNGARQPSPVRPERDVSPLTDTESTSRSSKPRKSPKSPSKKNQRADENVLSTRETPLVRGRQATSATPSAFAGSRSQSITSFNSDTPTEKRRKGRRSEKIKAEPPSTPAPLPSDTEQTQRSSGGRGRPRNSTVSSRNDLNRITITAKRKRSPGGDSATPLASPARVPIPHQTLHNPSLVVVSKNFTKTSHLLLNDIVSHKLAGIFARPLSERDAPGYKDLVFRPQDLKSIKVAISRGGKAAFAAIESLEGEDRSGEETPTGNALTLGSDARERSMGNGVYLVKTSEDLVPPRGIVNSSQLEMELARMFANAVMFNPLPTSERGFGRSFRLRKQGGHIEPDRDPNDLSSSEEGTPVDEGGIISDTREMFEDILAQVRKWREVELERLGGEDVTGTGSKGAQSSASLAAHGSASASVRHSSVSSAMNDDDAGGDSGAVSTTVPVTGTVRKRRRIAEN</sequence>
<dbReference type="Gene3D" id="1.20.920.10">
    <property type="entry name" value="Bromodomain-like"/>
    <property type="match status" value="1"/>
</dbReference>
<feature type="compositionally biased region" description="Low complexity" evidence="2">
    <location>
        <begin position="210"/>
        <end position="227"/>
    </location>
</feature>
<feature type="compositionally biased region" description="Basic residues" evidence="2">
    <location>
        <begin position="913"/>
        <end position="922"/>
    </location>
</feature>
<dbReference type="HOGENOM" id="CLU_303488_0_0_1"/>
<keyword evidence="1" id="KW-0103">Bromodomain</keyword>
<dbReference type="GO" id="GO:0035267">
    <property type="term" value="C:NuA4 histone acetyltransferase complex"/>
    <property type="evidence" value="ECO:0007669"/>
    <property type="project" value="TreeGrafter"/>
</dbReference>
<dbReference type="VEuPathDB" id="FungiDB:Z518_06425"/>